<reference evidence="7 8" key="1">
    <citation type="submission" date="2015-09" db="EMBL/GenBank/DDBJ databases">
        <title>Sorangium comparison.</title>
        <authorList>
            <person name="Zaburannyi N."/>
            <person name="Bunk B."/>
            <person name="Overmann J."/>
            <person name="Mueller R."/>
        </authorList>
    </citation>
    <scope>NUCLEOTIDE SEQUENCE [LARGE SCALE GENOMIC DNA]</scope>
    <source>
        <strain evidence="7 8">So ce26</strain>
    </source>
</reference>
<dbReference type="Proteomes" id="UP000238348">
    <property type="component" value="Chromosome"/>
</dbReference>
<comment type="cofactor">
    <cofactor evidence="1">
        <name>Zn(2+)</name>
        <dbReference type="ChEBI" id="CHEBI:29105"/>
    </cofactor>
</comment>
<dbReference type="GO" id="GO:0008270">
    <property type="term" value="F:zinc ion binding"/>
    <property type="evidence" value="ECO:0007669"/>
    <property type="project" value="InterPro"/>
</dbReference>
<dbReference type="CDD" id="cd07363">
    <property type="entry name" value="45_DOPA_Dioxygenase"/>
    <property type="match status" value="1"/>
</dbReference>
<dbReference type="GO" id="GO:0016702">
    <property type="term" value="F:oxidoreductase activity, acting on single donors with incorporation of molecular oxygen, incorporation of two atoms of oxygen"/>
    <property type="evidence" value="ECO:0007669"/>
    <property type="project" value="UniProtKB-ARBA"/>
</dbReference>
<dbReference type="PANTHER" id="PTHR30096:SF0">
    <property type="entry name" value="4,5-DOPA DIOXYGENASE EXTRADIOL-LIKE PROTEIN"/>
    <property type="match status" value="1"/>
</dbReference>
<keyword evidence="4" id="KW-0862">Zinc</keyword>
<dbReference type="Gene3D" id="3.40.830.10">
    <property type="entry name" value="LigB-like"/>
    <property type="match status" value="1"/>
</dbReference>
<evidence type="ECO:0000256" key="3">
    <source>
        <dbReference type="ARBA" id="ARBA00022723"/>
    </source>
</evidence>
<evidence type="ECO:0000256" key="2">
    <source>
        <dbReference type="ARBA" id="ARBA00007581"/>
    </source>
</evidence>
<proteinExistence type="inferred from homology"/>
<evidence type="ECO:0000256" key="5">
    <source>
        <dbReference type="ARBA" id="ARBA00023002"/>
    </source>
</evidence>
<keyword evidence="7" id="KW-0223">Dioxygenase</keyword>
<organism evidence="7 8">
    <name type="scientific">Sorangium cellulosum</name>
    <name type="common">Polyangium cellulosum</name>
    <dbReference type="NCBI Taxonomy" id="56"/>
    <lineage>
        <taxon>Bacteria</taxon>
        <taxon>Pseudomonadati</taxon>
        <taxon>Myxococcota</taxon>
        <taxon>Polyangia</taxon>
        <taxon>Polyangiales</taxon>
        <taxon>Polyangiaceae</taxon>
        <taxon>Sorangium</taxon>
    </lineage>
</organism>
<dbReference type="EMBL" id="CP012673">
    <property type="protein sequence ID" value="AUX44273.1"/>
    <property type="molecule type" value="Genomic_DNA"/>
</dbReference>
<feature type="domain" description="Extradiol ring-cleavage dioxygenase class III enzyme subunit B" evidence="6">
    <location>
        <begin position="20"/>
        <end position="228"/>
    </location>
</feature>
<dbReference type="InterPro" id="IPR004183">
    <property type="entry name" value="Xdiol_dOase_suB"/>
</dbReference>
<keyword evidence="5" id="KW-0560">Oxidoreductase</keyword>
<sequence>MPAVFLAHGSPMLLDDAAWVAELGAWARVMPRPKAILMLSAHWVDAPVTLGATEPVPLVYDFYNFPEKYYRVNYPAPGAPALARRVRELVSSAGLPVAEEPRRGLDHGAYVPLLCMYPGADIPVLQISLPALTPAPLLELGRALAPLRDEGVLVIGSGFLTHNLRAADWRGNVVTPAWVSEFDAWCAEVLGRRDVDALLDYRKRAPGVRMALPTHEHFVPVVSAMGASIDVSEPVSFPITGLTYGAFTKRSVQFG</sequence>
<dbReference type="GO" id="GO:0008198">
    <property type="term" value="F:ferrous iron binding"/>
    <property type="evidence" value="ECO:0007669"/>
    <property type="project" value="InterPro"/>
</dbReference>
<evidence type="ECO:0000259" key="6">
    <source>
        <dbReference type="Pfam" id="PF02900"/>
    </source>
</evidence>
<accession>A0A2L0EYA4</accession>
<keyword evidence="3" id="KW-0479">Metal-binding</keyword>
<dbReference type="AlphaFoldDB" id="A0A2L0EYA4"/>
<dbReference type="SUPFAM" id="SSF53213">
    <property type="entry name" value="LigB-like"/>
    <property type="match status" value="1"/>
</dbReference>
<dbReference type="PIRSF" id="PIRSF006157">
    <property type="entry name" value="Doxgns_DODA"/>
    <property type="match status" value="1"/>
</dbReference>
<comment type="similarity">
    <text evidence="2">Belongs to the DODA-type extradiol aromatic ring-opening dioxygenase family.</text>
</comment>
<evidence type="ECO:0000256" key="1">
    <source>
        <dbReference type="ARBA" id="ARBA00001947"/>
    </source>
</evidence>
<dbReference type="InterPro" id="IPR014436">
    <property type="entry name" value="Extradiol_dOase_DODA"/>
</dbReference>
<dbReference type="PANTHER" id="PTHR30096">
    <property type="entry name" value="4,5-DOPA DIOXYGENASE EXTRADIOL-LIKE PROTEIN"/>
    <property type="match status" value="1"/>
</dbReference>
<protein>
    <submittedName>
        <fullName evidence="7">Extradiol ring-cleavage dioxygenase</fullName>
    </submittedName>
</protein>
<gene>
    <name evidence="7" type="ORF">SOCE26_057370</name>
</gene>
<evidence type="ECO:0000256" key="4">
    <source>
        <dbReference type="ARBA" id="ARBA00022833"/>
    </source>
</evidence>
<dbReference type="Pfam" id="PF02900">
    <property type="entry name" value="LigB"/>
    <property type="match status" value="1"/>
</dbReference>
<name>A0A2L0EYA4_SORCE</name>
<evidence type="ECO:0000313" key="8">
    <source>
        <dbReference type="Proteomes" id="UP000238348"/>
    </source>
</evidence>
<evidence type="ECO:0000313" key="7">
    <source>
        <dbReference type="EMBL" id="AUX44273.1"/>
    </source>
</evidence>